<dbReference type="FunFam" id="3.10.50.10:FF:000005">
    <property type="entry name" value="Endochitinase B1"/>
    <property type="match status" value="1"/>
</dbReference>
<keyword evidence="5" id="KW-0146">Chitin degradation</keyword>
<dbReference type="CDD" id="cd06548">
    <property type="entry name" value="GH18_chitinase"/>
    <property type="match status" value="1"/>
</dbReference>
<gene>
    <name evidence="12" type="ORF">EXIGLDRAFT_743634</name>
</gene>
<dbReference type="PANTHER" id="PTHR11177">
    <property type="entry name" value="CHITINASE"/>
    <property type="match status" value="1"/>
</dbReference>
<evidence type="ECO:0000259" key="11">
    <source>
        <dbReference type="PROSITE" id="PS51910"/>
    </source>
</evidence>
<dbReference type="Proteomes" id="UP000077266">
    <property type="component" value="Unassembled WGS sequence"/>
</dbReference>
<evidence type="ECO:0000256" key="4">
    <source>
        <dbReference type="ARBA" id="ARBA00022801"/>
    </source>
</evidence>
<evidence type="ECO:0000256" key="1">
    <source>
        <dbReference type="ARBA" id="ARBA00000822"/>
    </source>
</evidence>
<feature type="domain" description="GH18" evidence="11">
    <location>
        <begin position="43"/>
        <end position="403"/>
    </location>
</feature>
<feature type="signal peptide" evidence="10">
    <location>
        <begin position="1"/>
        <end position="22"/>
    </location>
</feature>
<dbReference type="CDD" id="cd12215">
    <property type="entry name" value="ChiC_BD"/>
    <property type="match status" value="1"/>
</dbReference>
<reference evidence="12 13" key="1">
    <citation type="journal article" date="2016" name="Mol. Biol. Evol.">
        <title>Comparative Genomics of Early-Diverging Mushroom-Forming Fungi Provides Insights into the Origins of Lignocellulose Decay Capabilities.</title>
        <authorList>
            <person name="Nagy L.G."/>
            <person name="Riley R."/>
            <person name="Tritt A."/>
            <person name="Adam C."/>
            <person name="Daum C."/>
            <person name="Floudas D."/>
            <person name="Sun H."/>
            <person name="Yadav J.S."/>
            <person name="Pangilinan J."/>
            <person name="Larsson K.H."/>
            <person name="Matsuura K."/>
            <person name="Barry K."/>
            <person name="Labutti K."/>
            <person name="Kuo R."/>
            <person name="Ohm R.A."/>
            <person name="Bhattacharya S.S."/>
            <person name="Shirouzu T."/>
            <person name="Yoshinaga Y."/>
            <person name="Martin F.M."/>
            <person name="Grigoriev I.V."/>
            <person name="Hibbett D.S."/>
        </authorList>
    </citation>
    <scope>NUCLEOTIDE SEQUENCE [LARGE SCALE GENOMIC DNA]</scope>
    <source>
        <strain evidence="12 13">HHB12029</strain>
    </source>
</reference>
<comment type="similarity">
    <text evidence="2">Belongs to the glycosyl hydrolase 18 family. Chitinase class V subfamily.</text>
</comment>
<dbReference type="GO" id="GO:0030246">
    <property type="term" value="F:carbohydrate binding"/>
    <property type="evidence" value="ECO:0007669"/>
    <property type="project" value="InterPro"/>
</dbReference>
<dbReference type="InterPro" id="IPR011583">
    <property type="entry name" value="Chitinase_II/V-like_cat"/>
</dbReference>
<dbReference type="GO" id="GO:0008843">
    <property type="term" value="F:endochitinase activity"/>
    <property type="evidence" value="ECO:0007669"/>
    <property type="project" value="UniProtKB-EC"/>
</dbReference>
<dbReference type="Pfam" id="PF02839">
    <property type="entry name" value="CBM_5_12"/>
    <property type="match status" value="1"/>
</dbReference>
<dbReference type="STRING" id="1314781.A0A165QS55"/>
<dbReference type="PROSITE" id="PS01095">
    <property type="entry name" value="GH18_1"/>
    <property type="match status" value="1"/>
</dbReference>
<dbReference type="PANTHER" id="PTHR11177:SF317">
    <property type="entry name" value="CHITINASE 12-RELATED"/>
    <property type="match status" value="1"/>
</dbReference>
<dbReference type="SUPFAM" id="SSF51055">
    <property type="entry name" value="Carbohydrate binding domain"/>
    <property type="match status" value="1"/>
</dbReference>
<dbReference type="GO" id="GO:0006032">
    <property type="term" value="P:chitin catabolic process"/>
    <property type="evidence" value="ECO:0007669"/>
    <property type="project" value="UniProtKB-KW"/>
</dbReference>
<dbReference type="InterPro" id="IPR017853">
    <property type="entry name" value="GH"/>
</dbReference>
<name>A0A165QS55_EXIGL</name>
<dbReference type="Gene3D" id="3.20.20.80">
    <property type="entry name" value="Glycosidases"/>
    <property type="match status" value="1"/>
</dbReference>
<sequence length="498" mass="53005">MSPSWKALLCYALLGAANVVNAGVVQYRNREETANLDKRASGKVQVGYFTNWGIYGRNFQPDDMDTSVLTHVLYAFADTDPSSGAIKSSDTNADFDKHYADDSWNDTGNNVYGCIKRLFKLKLKQRNLKTLISVGGWTYSQAGHFGFVTNASARAKFISDAISWIENYGFDGIDIDFEYPSAAQKAGFTALITDLRTALDKLAASKGESSNPYLLSIAVSAGPDNYANLDVKPLNAALSLWNLMAYDYAGSWSTVSADQSNVYGGVTGFSTDSALSYFIGQGATASKIAFGIPIYGRAFEQTNGIYQPFNGIGPGTWEAGVYDYKALPLAGASVVENSTTLASYSYDASKKELVSYDTPGIVTKKVAYLNSKGLAGTMYWELSADKTGSASLLHTAASSLGALDSSQNHINYPNSVYDNIRNKLGSGGTVTTTSSGSTPTGGTGTGKCAGVPAWTAAAVFTGGQSATYNGHLWTAKWWTQGETPVVKADGVWVDNGAC</sequence>
<dbReference type="EMBL" id="KV425882">
    <property type="protein sequence ID" value="KZW04002.1"/>
    <property type="molecule type" value="Genomic_DNA"/>
</dbReference>
<organism evidence="12 13">
    <name type="scientific">Exidia glandulosa HHB12029</name>
    <dbReference type="NCBI Taxonomy" id="1314781"/>
    <lineage>
        <taxon>Eukaryota</taxon>
        <taxon>Fungi</taxon>
        <taxon>Dikarya</taxon>
        <taxon>Basidiomycota</taxon>
        <taxon>Agaricomycotina</taxon>
        <taxon>Agaricomycetes</taxon>
        <taxon>Auriculariales</taxon>
        <taxon>Exidiaceae</taxon>
        <taxon>Exidia</taxon>
    </lineage>
</organism>
<dbReference type="Gene3D" id="3.10.50.10">
    <property type="match status" value="1"/>
</dbReference>
<keyword evidence="4 9" id="KW-0378">Hydrolase</keyword>
<feature type="chain" id="PRO_5007865246" description="chitinase" evidence="10">
    <location>
        <begin position="23"/>
        <end position="498"/>
    </location>
</feature>
<dbReference type="GO" id="GO:0000272">
    <property type="term" value="P:polysaccharide catabolic process"/>
    <property type="evidence" value="ECO:0007669"/>
    <property type="project" value="UniProtKB-KW"/>
</dbReference>
<keyword evidence="13" id="KW-1185">Reference proteome</keyword>
<evidence type="ECO:0000313" key="12">
    <source>
        <dbReference type="EMBL" id="KZW04002.1"/>
    </source>
</evidence>
<evidence type="ECO:0000256" key="3">
    <source>
        <dbReference type="ARBA" id="ARBA00012729"/>
    </source>
</evidence>
<evidence type="ECO:0000256" key="6">
    <source>
        <dbReference type="ARBA" id="ARBA00023277"/>
    </source>
</evidence>
<dbReference type="InterPro" id="IPR050314">
    <property type="entry name" value="Glycosyl_Hydrlase_18"/>
</dbReference>
<dbReference type="SMART" id="SM00495">
    <property type="entry name" value="ChtBD3"/>
    <property type="match status" value="1"/>
</dbReference>
<evidence type="ECO:0000256" key="10">
    <source>
        <dbReference type="SAM" id="SignalP"/>
    </source>
</evidence>
<evidence type="ECO:0000256" key="9">
    <source>
        <dbReference type="RuleBase" id="RU000489"/>
    </source>
</evidence>
<keyword evidence="10" id="KW-0732">Signal</keyword>
<dbReference type="GO" id="GO:0005576">
    <property type="term" value="C:extracellular region"/>
    <property type="evidence" value="ECO:0007669"/>
    <property type="project" value="InterPro"/>
</dbReference>
<dbReference type="EC" id="3.2.1.14" evidence="3"/>
<dbReference type="InParanoid" id="A0A165QS55"/>
<dbReference type="SMART" id="SM00636">
    <property type="entry name" value="Glyco_18"/>
    <property type="match status" value="1"/>
</dbReference>
<keyword evidence="6" id="KW-0119">Carbohydrate metabolism</keyword>
<comment type="catalytic activity">
    <reaction evidence="1">
        <text>Random endo-hydrolysis of N-acetyl-beta-D-glucosaminide (1-&gt;4)-beta-linkages in chitin and chitodextrins.</text>
        <dbReference type="EC" id="3.2.1.14"/>
    </reaction>
</comment>
<dbReference type="InterPro" id="IPR029070">
    <property type="entry name" value="Chitinase_insertion_sf"/>
</dbReference>
<keyword evidence="7 9" id="KW-0326">Glycosidase</keyword>
<dbReference type="GO" id="GO:0008061">
    <property type="term" value="F:chitin binding"/>
    <property type="evidence" value="ECO:0007669"/>
    <property type="project" value="InterPro"/>
</dbReference>
<proteinExistence type="inferred from homology"/>
<dbReference type="InterPro" id="IPR001579">
    <property type="entry name" value="Glyco_hydro_18_chit_AS"/>
</dbReference>
<dbReference type="AlphaFoldDB" id="A0A165QS55"/>
<protein>
    <recommendedName>
        <fullName evidence="3">chitinase</fullName>
        <ecNumber evidence="3">3.2.1.14</ecNumber>
    </recommendedName>
</protein>
<keyword evidence="8" id="KW-0624">Polysaccharide degradation</keyword>
<dbReference type="InterPro" id="IPR036573">
    <property type="entry name" value="CBM_sf_5/12"/>
</dbReference>
<dbReference type="Gene3D" id="2.10.10.20">
    <property type="entry name" value="Carbohydrate-binding module superfamily 5/12"/>
    <property type="match status" value="1"/>
</dbReference>
<dbReference type="OrthoDB" id="76388at2759"/>
<evidence type="ECO:0000256" key="5">
    <source>
        <dbReference type="ARBA" id="ARBA00023024"/>
    </source>
</evidence>
<evidence type="ECO:0000256" key="2">
    <source>
        <dbReference type="ARBA" id="ARBA00008682"/>
    </source>
</evidence>
<evidence type="ECO:0000256" key="8">
    <source>
        <dbReference type="ARBA" id="ARBA00023326"/>
    </source>
</evidence>
<accession>A0A165QS55</accession>
<evidence type="ECO:0000313" key="13">
    <source>
        <dbReference type="Proteomes" id="UP000077266"/>
    </source>
</evidence>
<evidence type="ECO:0000256" key="7">
    <source>
        <dbReference type="ARBA" id="ARBA00023295"/>
    </source>
</evidence>
<dbReference type="PROSITE" id="PS51910">
    <property type="entry name" value="GH18_2"/>
    <property type="match status" value="1"/>
</dbReference>
<dbReference type="SUPFAM" id="SSF51445">
    <property type="entry name" value="(Trans)glycosidases"/>
    <property type="match status" value="1"/>
</dbReference>
<dbReference type="InterPro" id="IPR003610">
    <property type="entry name" value="CBM5/12"/>
</dbReference>
<dbReference type="Pfam" id="PF00704">
    <property type="entry name" value="Glyco_hydro_18"/>
    <property type="match status" value="1"/>
</dbReference>
<dbReference type="InterPro" id="IPR001223">
    <property type="entry name" value="Glyco_hydro18_cat"/>
</dbReference>
<dbReference type="SUPFAM" id="SSF54556">
    <property type="entry name" value="Chitinase insertion domain"/>
    <property type="match status" value="1"/>
</dbReference>